<sequence>MKQLLTITLAIGLLGNAGSEHTIQNEKATPLEVILKVRKAAALLADQGTAGLEIIRNSNSEFTWKDTYIFVVNCDADLVMANAAFPEREGGDIKQHTDYNGKQYGRALCNMAKQPDGAWVEYIWPKPGGGKPSRKISYVLSVKGLPYQVGAGVYNETITIRELNQLLKDH</sequence>
<evidence type="ECO:0000313" key="2">
    <source>
        <dbReference type="EMBL" id="MDN5212898.1"/>
    </source>
</evidence>
<dbReference type="Proteomes" id="UP001172083">
    <property type="component" value="Unassembled WGS sequence"/>
</dbReference>
<accession>A0ABT8L9F9</accession>
<protein>
    <submittedName>
        <fullName evidence="2">Cache domain-containing protein</fullName>
    </submittedName>
</protein>
<proteinExistence type="predicted"/>
<dbReference type="Pfam" id="PF08269">
    <property type="entry name" value="dCache_2"/>
    <property type="match status" value="1"/>
</dbReference>
<comment type="caution">
    <text evidence="2">The sequence shown here is derived from an EMBL/GenBank/DDBJ whole genome shotgun (WGS) entry which is preliminary data.</text>
</comment>
<dbReference type="Gene3D" id="3.30.450.20">
    <property type="entry name" value="PAS domain"/>
    <property type="match status" value="1"/>
</dbReference>
<feature type="domain" description="Double Cache" evidence="1">
    <location>
        <begin position="61"/>
        <end position="158"/>
    </location>
</feature>
<reference evidence="2" key="1">
    <citation type="submission" date="2023-06" db="EMBL/GenBank/DDBJ databases">
        <title>Genomic of Agaribacillus aureum.</title>
        <authorList>
            <person name="Wang G."/>
        </authorList>
    </citation>
    <scope>NUCLEOTIDE SEQUENCE</scope>
    <source>
        <strain evidence="2">BMA12</strain>
    </source>
</reference>
<dbReference type="RefSeq" id="WP_346758215.1">
    <property type="nucleotide sequence ID" value="NZ_JAUJEB010000001.1"/>
</dbReference>
<dbReference type="InterPro" id="IPR004010">
    <property type="entry name" value="Double_Cache_2"/>
</dbReference>
<gene>
    <name evidence="2" type="ORF">QQ020_12605</name>
</gene>
<dbReference type="EMBL" id="JAUJEB010000001">
    <property type="protein sequence ID" value="MDN5212898.1"/>
    <property type="molecule type" value="Genomic_DNA"/>
</dbReference>
<evidence type="ECO:0000313" key="3">
    <source>
        <dbReference type="Proteomes" id="UP001172083"/>
    </source>
</evidence>
<evidence type="ECO:0000259" key="1">
    <source>
        <dbReference type="Pfam" id="PF08269"/>
    </source>
</evidence>
<keyword evidence="3" id="KW-1185">Reference proteome</keyword>
<organism evidence="2 3">
    <name type="scientific">Agaribacillus aureus</name>
    <dbReference type="NCBI Taxonomy" id="3051825"/>
    <lineage>
        <taxon>Bacteria</taxon>
        <taxon>Pseudomonadati</taxon>
        <taxon>Bacteroidota</taxon>
        <taxon>Cytophagia</taxon>
        <taxon>Cytophagales</taxon>
        <taxon>Splendidivirgaceae</taxon>
        <taxon>Agaribacillus</taxon>
    </lineage>
</organism>
<name>A0ABT8L9F9_9BACT</name>